<proteinExistence type="inferred from homology"/>
<feature type="compositionally biased region" description="Polar residues" evidence="5">
    <location>
        <begin position="45"/>
        <end position="58"/>
    </location>
</feature>
<accession>A0A139X9J6</accession>
<dbReference type="RefSeq" id="WP_017744540.1">
    <property type="nucleotide sequence ID" value="NZ_KQ976354.1"/>
</dbReference>
<dbReference type="Pfam" id="PF00496">
    <property type="entry name" value="SBP_bac_5"/>
    <property type="match status" value="1"/>
</dbReference>
<dbReference type="InterPro" id="IPR030678">
    <property type="entry name" value="Peptide/Ni-bd"/>
</dbReference>
<protein>
    <submittedName>
        <fullName evidence="7">Peptide ABC transporter substrate-binding protein</fullName>
    </submittedName>
</protein>
<dbReference type="GO" id="GO:0015833">
    <property type="term" value="P:peptide transport"/>
    <property type="evidence" value="ECO:0007669"/>
    <property type="project" value="TreeGrafter"/>
</dbReference>
<dbReference type="InterPro" id="IPR039424">
    <property type="entry name" value="SBP_5"/>
</dbReference>
<comment type="similarity">
    <text evidence="2">Belongs to the bacterial solute-binding protein 5 family.</text>
</comment>
<dbReference type="PANTHER" id="PTHR30290:SF10">
    <property type="entry name" value="PERIPLASMIC OLIGOPEPTIDE-BINDING PROTEIN-RELATED"/>
    <property type="match status" value="1"/>
</dbReference>
<evidence type="ECO:0000256" key="3">
    <source>
        <dbReference type="ARBA" id="ARBA00022448"/>
    </source>
</evidence>
<dbReference type="PANTHER" id="PTHR30290">
    <property type="entry name" value="PERIPLASMIC BINDING COMPONENT OF ABC TRANSPORTER"/>
    <property type="match status" value="1"/>
</dbReference>
<evidence type="ECO:0000313" key="7">
    <source>
        <dbReference type="EMBL" id="KYC41378.1"/>
    </source>
</evidence>
<dbReference type="SUPFAM" id="SSF53850">
    <property type="entry name" value="Periplasmic binding protein-like II"/>
    <property type="match status" value="1"/>
</dbReference>
<feature type="domain" description="Solute-binding protein family 5" evidence="6">
    <location>
        <begin position="104"/>
        <end position="469"/>
    </location>
</feature>
<dbReference type="AlphaFoldDB" id="A0A139X9J6"/>
<evidence type="ECO:0000256" key="5">
    <source>
        <dbReference type="SAM" id="MobiDB-lite"/>
    </source>
</evidence>
<dbReference type="InterPro" id="IPR000914">
    <property type="entry name" value="SBP_5_dom"/>
</dbReference>
<evidence type="ECO:0000259" key="6">
    <source>
        <dbReference type="Pfam" id="PF00496"/>
    </source>
</evidence>
<keyword evidence="3" id="KW-0813">Transport</keyword>
<dbReference type="GO" id="GO:1904680">
    <property type="term" value="F:peptide transmembrane transporter activity"/>
    <property type="evidence" value="ECO:0007669"/>
    <property type="project" value="TreeGrafter"/>
</dbReference>
<dbReference type="GO" id="GO:0042597">
    <property type="term" value="C:periplasmic space"/>
    <property type="evidence" value="ECO:0007669"/>
    <property type="project" value="UniProtKB-ARBA"/>
</dbReference>
<keyword evidence="4" id="KW-0732">Signal</keyword>
<dbReference type="GO" id="GO:0030313">
    <property type="term" value="C:cell envelope"/>
    <property type="evidence" value="ECO:0007669"/>
    <property type="project" value="UniProtKB-SubCell"/>
</dbReference>
<organism evidence="7 8">
    <name type="scientific">Scytonema hofmannii PCC 7110</name>
    <dbReference type="NCBI Taxonomy" id="128403"/>
    <lineage>
        <taxon>Bacteria</taxon>
        <taxon>Bacillati</taxon>
        <taxon>Cyanobacteriota</taxon>
        <taxon>Cyanophyceae</taxon>
        <taxon>Nostocales</taxon>
        <taxon>Scytonemataceae</taxon>
        <taxon>Scytonema</taxon>
    </lineage>
</organism>
<gene>
    <name evidence="7" type="ORF">WA1_22005</name>
</gene>
<sequence length="559" mass="62171">MKIPLSHSLLPTPHSLFSRQWSRIAKFVSLFCVCLLLVVSCAGGQQTTTSSGSVNTPSGDGRITVGTSLKPRTLDPGDAYEMASLGLIYNMSDRLYYYETGTTKITPQLATALPKVSQDGLTYKIPLRQGVVFHDDTPFNAQAMAFSIERFIKNGGKPSFLLSDVVDTVKATGEYELTIELKKPFAAFPSLLAFPGVCPLSPKAYELGTGKFKPNIFVGTGPYKLAQYGTDSLRFDLFDKYWGKNPVNKGINLQILTSPANLFNSFRTGAVDVAYLSLEPDQIRSLDDSAKKGDWQSIQNQGSVVSYLVLNRNQKPLERPEIRQAIASVIDRPVINERVLFNQAEPLYSMIPTTFDVSQPLFKDKYGDGNVEKAKQLITSAGFSKQNPLRVAIWYPSSSPTRSLAAEILKGYAEEKMDGLLQFEINTVEGATFFKSISKGLYPAALLDWYPDFMDADNYIQPFLECPKGSDTEGCKQGGSQTQGSFYYSEKVNKLIEQQRKEQNPEVRKKIIADIQTQVATDVPYVPLWQNKDYAFARKGVRGVELNPNQILVYETIKK</sequence>
<comment type="caution">
    <text evidence="7">The sequence shown here is derived from an EMBL/GenBank/DDBJ whole genome shotgun (WGS) entry which is preliminary data.</text>
</comment>
<dbReference type="Gene3D" id="3.10.105.10">
    <property type="entry name" value="Dipeptide-binding Protein, Domain 3"/>
    <property type="match status" value="1"/>
</dbReference>
<dbReference type="EMBL" id="ANNX02000021">
    <property type="protein sequence ID" value="KYC41378.1"/>
    <property type="molecule type" value="Genomic_DNA"/>
</dbReference>
<dbReference type="Proteomes" id="UP000076925">
    <property type="component" value="Unassembled WGS sequence"/>
</dbReference>
<evidence type="ECO:0000256" key="4">
    <source>
        <dbReference type="ARBA" id="ARBA00022729"/>
    </source>
</evidence>
<dbReference type="PIRSF" id="PIRSF002741">
    <property type="entry name" value="MppA"/>
    <property type="match status" value="1"/>
</dbReference>
<dbReference type="Gene3D" id="3.40.190.10">
    <property type="entry name" value="Periplasmic binding protein-like II"/>
    <property type="match status" value="1"/>
</dbReference>
<feature type="region of interest" description="Disordered" evidence="5">
    <location>
        <begin position="45"/>
        <end position="66"/>
    </location>
</feature>
<dbReference type="CDD" id="cd08519">
    <property type="entry name" value="PBP2_NikA_DppA_OppA_like_20"/>
    <property type="match status" value="1"/>
</dbReference>
<reference evidence="7 8" key="1">
    <citation type="journal article" date="2013" name="Genome Biol. Evol.">
        <title>Genomes of Stigonematalean cyanobacteria (subsection V) and the evolution of oxygenic photosynthesis from prokaryotes to plastids.</title>
        <authorList>
            <person name="Dagan T."/>
            <person name="Roettger M."/>
            <person name="Stucken K."/>
            <person name="Landan G."/>
            <person name="Koch R."/>
            <person name="Major P."/>
            <person name="Gould S.B."/>
            <person name="Goremykin V.V."/>
            <person name="Rippka R."/>
            <person name="Tandeau de Marsac N."/>
            <person name="Gugger M."/>
            <person name="Lockhart P.J."/>
            <person name="Allen J.F."/>
            <person name="Brune I."/>
            <person name="Maus I."/>
            <person name="Puhler A."/>
            <person name="Martin W.F."/>
        </authorList>
    </citation>
    <scope>NUCLEOTIDE SEQUENCE [LARGE SCALE GENOMIC DNA]</scope>
    <source>
        <strain evidence="7 8">PCC 7110</strain>
    </source>
</reference>
<comment type="subcellular location">
    <subcellularLocation>
        <location evidence="1">Cell envelope</location>
    </subcellularLocation>
</comment>
<dbReference type="GO" id="GO:0043190">
    <property type="term" value="C:ATP-binding cassette (ABC) transporter complex"/>
    <property type="evidence" value="ECO:0007669"/>
    <property type="project" value="InterPro"/>
</dbReference>
<evidence type="ECO:0000256" key="1">
    <source>
        <dbReference type="ARBA" id="ARBA00004196"/>
    </source>
</evidence>
<dbReference type="OrthoDB" id="9796817at2"/>
<evidence type="ECO:0000313" key="8">
    <source>
        <dbReference type="Proteomes" id="UP000076925"/>
    </source>
</evidence>
<name>A0A139X9J6_9CYAN</name>
<evidence type="ECO:0000256" key="2">
    <source>
        <dbReference type="ARBA" id="ARBA00005695"/>
    </source>
</evidence>
<keyword evidence="8" id="KW-1185">Reference proteome</keyword>
<dbReference type="STRING" id="128403.WA1_22005"/>